<dbReference type="Proteomes" id="UP000617628">
    <property type="component" value="Unassembled WGS sequence"/>
</dbReference>
<dbReference type="AlphaFoldDB" id="A0A934VP06"/>
<dbReference type="InterPro" id="IPR024607">
    <property type="entry name" value="Sulfatase_CS"/>
</dbReference>
<keyword evidence="2" id="KW-0732">Signal</keyword>
<accession>A0A934VP06</accession>
<reference evidence="8" key="1">
    <citation type="submission" date="2021-01" db="EMBL/GenBank/DDBJ databases">
        <title>Modified the classification status of verrucomicrobia.</title>
        <authorList>
            <person name="Feng X."/>
        </authorList>
    </citation>
    <scope>NUCLEOTIDE SEQUENCE</scope>
    <source>
        <strain evidence="8">KCTC 13126</strain>
    </source>
</reference>
<evidence type="ECO:0000256" key="4">
    <source>
        <dbReference type="ARBA" id="ARBA00023180"/>
    </source>
</evidence>
<dbReference type="PANTHER" id="PTHR43108">
    <property type="entry name" value="N-ACETYLGLUCOSAMINE-6-SULFATASE FAMILY MEMBER"/>
    <property type="match status" value="1"/>
</dbReference>
<evidence type="ECO:0000313" key="9">
    <source>
        <dbReference type="Proteomes" id="UP000617628"/>
    </source>
</evidence>
<dbReference type="Gene3D" id="3.40.720.10">
    <property type="entry name" value="Alkaline Phosphatase, subunit A"/>
    <property type="match status" value="1"/>
</dbReference>
<evidence type="ECO:0000256" key="5">
    <source>
        <dbReference type="SAM" id="Coils"/>
    </source>
</evidence>
<keyword evidence="9" id="KW-1185">Reference proteome</keyword>
<dbReference type="CDD" id="cd16031">
    <property type="entry name" value="G6S_like"/>
    <property type="match status" value="1"/>
</dbReference>
<sequence length="505" mass="58584">MSDDHAAHAVGSYGGRLSGLNPTPVLDSLADEGLLFENVFVNNSICIPSRASIISGQYPQTNTVLDLDTKMPFERQYLPNVFKDMGYQTALIGKWHLGVEPDFDYWKVMVAEGEQGTYFDPDFQEIGMTFGGTRDHPDLPVIKTKGHSSDVITDLTLEWLENGRDKKKPFFLMHHYKAPHDMFENAPRYDEYLEDEIIPEPSSLYSDPYWGSEGTRGYGDGMRDRIGTSVSARHNQRHYVDLLNGGPTTNPAKDTFDAYQTYVKRYLRCVKGVDDNLNRLFEYLKKEGLWENTIIVYTSDQGMMLGEHDLQDKRWIYEESIHMPFIVRHPKAKYSGLRNDMMISNTDFGPTLIELAGGKVPSQMQGRSFASVIETGKADEKWDDAVYYRYWMHMIHHDVPAHFGIRTKEYKLIFYYGRHYDEERMGTKAFHWLEKSNLIDQTPVAWELYDMVNDPEERVNLYGKDGYEDVTRELKQRLKKMREDLNETDEGYPKLQAIIDTHWDK</sequence>
<dbReference type="Pfam" id="PF00884">
    <property type="entry name" value="Sulfatase"/>
    <property type="match status" value="1"/>
</dbReference>
<keyword evidence="5" id="KW-0175">Coiled coil</keyword>
<name>A0A934VP06_9BACT</name>
<feature type="domain" description="N-sulphoglucosamine sulphohydrolase C-terminal" evidence="7">
    <location>
        <begin position="444"/>
        <end position="483"/>
    </location>
</feature>
<dbReference type="SUPFAM" id="SSF53649">
    <property type="entry name" value="Alkaline phosphatase-like"/>
    <property type="match status" value="1"/>
</dbReference>
<feature type="domain" description="Sulfatase N-terminal" evidence="6">
    <location>
        <begin position="1"/>
        <end position="357"/>
    </location>
</feature>
<evidence type="ECO:0000256" key="2">
    <source>
        <dbReference type="ARBA" id="ARBA00022729"/>
    </source>
</evidence>
<evidence type="ECO:0000259" key="7">
    <source>
        <dbReference type="Pfam" id="PF16347"/>
    </source>
</evidence>
<proteinExistence type="inferred from homology"/>
<dbReference type="Pfam" id="PF16347">
    <property type="entry name" value="SGSH_C"/>
    <property type="match status" value="1"/>
</dbReference>
<keyword evidence="4" id="KW-0325">Glycoprotein</keyword>
<keyword evidence="3" id="KW-0378">Hydrolase</keyword>
<organism evidence="8 9">
    <name type="scientific">Pelagicoccus mobilis</name>
    <dbReference type="NCBI Taxonomy" id="415221"/>
    <lineage>
        <taxon>Bacteria</taxon>
        <taxon>Pseudomonadati</taxon>
        <taxon>Verrucomicrobiota</taxon>
        <taxon>Opitutia</taxon>
        <taxon>Puniceicoccales</taxon>
        <taxon>Pelagicoccaceae</taxon>
        <taxon>Pelagicoccus</taxon>
    </lineage>
</organism>
<dbReference type="EMBL" id="JAENIL010000001">
    <property type="protein sequence ID" value="MBK1875315.1"/>
    <property type="molecule type" value="Genomic_DNA"/>
</dbReference>
<evidence type="ECO:0000259" key="6">
    <source>
        <dbReference type="Pfam" id="PF00884"/>
    </source>
</evidence>
<dbReference type="InterPro" id="IPR017850">
    <property type="entry name" value="Alkaline_phosphatase_core_sf"/>
</dbReference>
<evidence type="ECO:0000256" key="3">
    <source>
        <dbReference type="ARBA" id="ARBA00022801"/>
    </source>
</evidence>
<dbReference type="GO" id="GO:0016787">
    <property type="term" value="F:hydrolase activity"/>
    <property type="evidence" value="ECO:0007669"/>
    <property type="project" value="UniProtKB-KW"/>
</dbReference>
<dbReference type="InterPro" id="IPR032506">
    <property type="entry name" value="SGSH_C"/>
</dbReference>
<protein>
    <submittedName>
        <fullName evidence="8">Sulfatase</fullName>
    </submittedName>
</protein>
<gene>
    <name evidence="8" type="ORF">JIN87_00475</name>
</gene>
<evidence type="ECO:0000256" key="1">
    <source>
        <dbReference type="ARBA" id="ARBA00008779"/>
    </source>
</evidence>
<comment type="similarity">
    <text evidence="1">Belongs to the sulfatase family.</text>
</comment>
<comment type="caution">
    <text evidence="8">The sequence shown here is derived from an EMBL/GenBank/DDBJ whole genome shotgun (WGS) entry which is preliminary data.</text>
</comment>
<feature type="coiled-coil region" evidence="5">
    <location>
        <begin position="464"/>
        <end position="491"/>
    </location>
</feature>
<dbReference type="PANTHER" id="PTHR43108:SF6">
    <property type="entry name" value="N-SULPHOGLUCOSAMINE SULPHOHYDROLASE"/>
    <property type="match status" value="1"/>
</dbReference>
<evidence type="ECO:0000313" key="8">
    <source>
        <dbReference type="EMBL" id="MBK1875315.1"/>
    </source>
</evidence>
<dbReference type="InterPro" id="IPR000917">
    <property type="entry name" value="Sulfatase_N"/>
</dbReference>
<dbReference type="PROSITE" id="PS00149">
    <property type="entry name" value="SULFATASE_2"/>
    <property type="match status" value="1"/>
</dbReference>